<protein>
    <submittedName>
        <fullName evidence="1">Uncharacterized protein</fullName>
    </submittedName>
</protein>
<evidence type="ECO:0000313" key="1">
    <source>
        <dbReference type="EMBL" id="KAK8216806.1"/>
    </source>
</evidence>
<keyword evidence="2" id="KW-1185">Reference proteome</keyword>
<organism evidence="1 2">
    <name type="scientific">Zalaria obscura</name>
    <dbReference type="NCBI Taxonomy" id="2024903"/>
    <lineage>
        <taxon>Eukaryota</taxon>
        <taxon>Fungi</taxon>
        <taxon>Dikarya</taxon>
        <taxon>Ascomycota</taxon>
        <taxon>Pezizomycotina</taxon>
        <taxon>Dothideomycetes</taxon>
        <taxon>Dothideomycetidae</taxon>
        <taxon>Dothideales</taxon>
        <taxon>Zalariaceae</taxon>
        <taxon>Zalaria</taxon>
    </lineage>
</organism>
<evidence type="ECO:0000313" key="2">
    <source>
        <dbReference type="Proteomes" id="UP001320706"/>
    </source>
</evidence>
<accession>A0ACC3SJA3</accession>
<dbReference type="EMBL" id="JAMKPW020000007">
    <property type="protein sequence ID" value="KAK8216806.1"/>
    <property type="molecule type" value="Genomic_DNA"/>
</dbReference>
<gene>
    <name evidence="1" type="ORF">M8818_001769</name>
</gene>
<sequence length="81" mass="8744">MFYSSVLFAAAALSSVVSAQNYSTSGALSVVPSSVEYTLRQSWCRAQLNTCPEICDGTAYPNTCDPVRQQGMELAMWAPLT</sequence>
<proteinExistence type="predicted"/>
<comment type="caution">
    <text evidence="1">The sequence shown here is derived from an EMBL/GenBank/DDBJ whole genome shotgun (WGS) entry which is preliminary data.</text>
</comment>
<reference evidence="1" key="1">
    <citation type="submission" date="2024-02" db="EMBL/GenBank/DDBJ databases">
        <title>Metagenome Assembled Genome of Zalaria obscura JY119.</title>
        <authorList>
            <person name="Vighnesh L."/>
            <person name="Jagadeeshwari U."/>
            <person name="Venkata Ramana C."/>
            <person name="Sasikala C."/>
        </authorList>
    </citation>
    <scope>NUCLEOTIDE SEQUENCE</scope>
    <source>
        <strain evidence="1">JY119</strain>
    </source>
</reference>
<dbReference type="Proteomes" id="UP001320706">
    <property type="component" value="Unassembled WGS sequence"/>
</dbReference>
<name>A0ACC3SJA3_9PEZI</name>